<evidence type="ECO:0000256" key="2">
    <source>
        <dbReference type="SAM" id="MobiDB-lite"/>
    </source>
</evidence>
<dbReference type="RefSeq" id="XP_018137717.1">
    <property type="nucleotide sequence ID" value="XM_018283372.1"/>
</dbReference>
<dbReference type="InterPro" id="IPR012338">
    <property type="entry name" value="Beta-lactam/transpept-like"/>
</dbReference>
<dbReference type="GeneID" id="28847366"/>
<evidence type="ECO:0000256" key="1">
    <source>
        <dbReference type="ARBA" id="ARBA00038215"/>
    </source>
</evidence>
<reference evidence="5 6" key="1">
    <citation type="journal article" date="2016" name="PLoS Pathog.">
        <title>Biosynthesis of antibiotic leucinostatins in bio-control fungus Purpureocillium lilacinum and their inhibition on phytophthora revealed by genome mining.</title>
        <authorList>
            <person name="Wang G."/>
            <person name="Liu Z."/>
            <person name="Lin R."/>
            <person name="Li E."/>
            <person name="Mao Z."/>
            <person name="Ling J."/>
            <person name="Yang Y."/>
            <person name="Yin W.B."/>
            <person name="Xie B."/>
        </authorList>
    </citation>
    <scope>NUCLEOTIDE SEQUENCE [LARGE SCALE GENOMIC DNA]</scope>
    <source>
        <strain evidence="5">170</strain>
    </source>
</reference>
<name>A0A179F2T2_METCM</name>
<dbReference type="Proteomes" id="UP000078397">
    <property type="component" value="Unassembled WGS sequence"/>
</dbReference>
<dbReference type="PANTHER" id="PTHR46825:SF9">
    <property type="entry name" value="BETA-LACTAMASE-RELATED DOMAIN-CONTAINING PROTEIN"/>
    <property type="match status" value="1"/>
</dbReference>
<dbReference type="Pfam" id="PF00144">
    <property type="entry name" value="Beta-lactamase"/>
    <property type="match status" value="1"/>
</dbReference>
<accession>A0A179F2T2</accession>
<dbReference type="PANTHER" id="PTHR46825">
    <property type="entry name" value="D-ALANYL-D-ALANINE-CARBOXYPEPTIDASE/ENDOPEPTIDASE AMPH"/>
    <property type="match status" value="1"/>
</dbReference>
<organism evidence="5 6">
    <name type="scientific">Pochonia chlamydosporia 170</name>
    <dbReference type="NCBI Taxonomy" id="1380566"/>
    <lineage>
        <taxon>Eukaryota</taxon>
        <taxon>Fungi</taxon>
        <taxon>Dikarya</taxon>
        <taxon>Ascomycota</taxon>
        <taxon>Pezizomycotina</taxon>
        <taxon>Sordariomycetes</taxon>
        <taxon>Hypocreomycetidae</taxon>
        <taxon>Hypocreales</taxon>
        <taxon>Clavicipitaceae</taxon>
        <taxon>Pochonia</taxon>
    </lineage>
</organism>
<dbReference type="Pfam" id="PF11954">
    <property type="entry name" value="DUF3471"/>
    <property type="match status" value="1"/>
</dbReference>
<gene>
    <name evidence="5" type="ORF">VFPPC_03930</name>
</gene>
<dbReference type="Gene3D" id="3.40.710.10">
    <property type="entry name" value="DD-peptidase/beta-lactamase superfamily"/>
    <property type="match status" value="1"/>
</dbReference>
<comment type="similarity">
    <text evidence="1">Belongs to the peptidase S12 family.</text>
</comment>
<dbReference type="EMBL" id="LSBJ02000002">
    <property type="protein sequence ID" value="OAQ59724.1"/>
    <property type="molecule type" value="Genomic_DNA"/>
</dbReference>
<feature type="domain" description="Beta-lactamase-related" evidence="3">
    <location>
        <begin position="9"/>
        <end position="343"/>
    </location>
</feature>
<sequence length="514" mass="57778">MELLQSAQFANHVRKLMDHHSVTGLAISLVQDQELISLAVGKASLEPSTAFTPDSLIRVGSLSKCLTAAAVALLVHDNERYPDVQYETPIASLLPGDFVMPGADHDDVTLEDILNHQTGMPTHELALFGPNAKHPDNACSITRNLRNLAPVAPNRTEFIYCNMMYTVATHVIEQQTKTKFGDFLEAHLLRPLQMNSTALFKSRVEANGLLGRVATGYLRCKKTKSFNEAVHRESPESQGASEIHSSASDYAKWIKALINRESPITDEIYESLTKRRVEQDRLTEEPLHEAQLIHYTFGWDVAKYEDYTILSHEGGDIGYHCIQFFMPELKFGGAIFSNSDHASTLMGRLKYRLIDERIHGPCAEDPTSEVKADDLPGDSVSEDSEDEYYQERIEDVRQGICPGITDVLPQELPLSVYTGQYWNPGYRSILVEEDNGSLVINAQDRSLRFTVTFIHVCDQTKYVAILHLGPDPDIITEAEFILAGGTATKVGIHLEERLEEKIWFERVYLEEEQR</sequence>
<dbReference type="AlphaFoldDB" id="A0A179F2T2"/>
<proteinExistence type="inferred from homology"/>
<feature type="domain" description="Peptidase S12 Pab87-related C-terminal" evidence="4">
    <location>
        <begin position="409"/>
        <end position="506"/>
    </location>
</feature>
<dbReference type="OrthoDB" id="5946976at2759"/>
<dbReference type="KEGG" id="pchm:VFPPC_03930"/>
<feature type="region of interest" description="Disordered" evidence="2">
    <location>
        <begin position="362"/>
        <end position="382"/>
    </location>
</feature>
<dbReference type="InterPro" id="IPR001466">
    <property type="entry name" value="Beta-lactam-related"/>
</dbReference>
<dbReference type="STRING" id="1380566.A0A179F2T2"/>
<evidence type="ECO:0000259" key="3">
    <source>
        <dbReference type="Pfam" id="PF00144"/>
    </source>
</evidence>
<evidence type="ECO:0000259" key="4">
    <source>
        <dbReference type="Pfam" id="PF11954"/>
    </source>
</evidence>
<dbReference type="SUPFAM" id="SSF56601">
    <property type="entry name" value="beta-lactamase/transpeptidase-like"/>
    <property type="match status" value="1"/>
</dbReference>
<evidence type="ECO:0000313" key="5">
    <source>
        <dbReference type="EMBL" id="OAQ59724.1"/>
    </source>
</evidence>
<dbReference type="InterPro" id="IPR021860">
    <property type="entry name" value="Peptidase_S12_Pab87-rel_C"/>
</dbReference>
<dbReference type="InterPro" id="IPR050491">
    <property type="entry name" value="AmpC-like"/>
</dbReference>
<keyword evidence="6" id="KW-1185">Reference proteome</keyword>
<protein>
    <submittedName>
        <fullName evidence="5">Beta-lactamase</fullName>
    </submittedName>
</protein>
<evidence type="ECO:0000313" key="6">
    <source>
        <dbReference type="Proteomes" id="UP000078397"/>
    </source>
</evidence>
<comment type="caution">
    <text evidence="5">The sequence shown here is derived from an EMBL/GenBank/DDBJ whole genome shotgun (WGS) entry which is preliminary data.</text>
</comment>